<dbReference type="EMBL" id="JAACJO010000016">
    <property type="protein sequence ID" value="KAF5349676.1"/>
    <property type="molecule type" value="Genomic_DNA"/>
</dbReference>
<dbReference type="GO" id="GO:0004867">
    <property type="term" value="F:serine-type endopeptidase inhibitor activity"/>
    <property type="evidence" value="ECO:0007669"/>
    <property type="project" value="InterPro"/>
</dbReference>
<gene>
    <name evidence="1" type="ORF">D9756_008872</name>
</gene>
<sequence length="136" mass="14998">MPLTKGYYKVYNGDYLVGRGLNESDDKSPKPVLSNTDDQKAFWYVLVRDTGRYNFFIRGAPLGTDSSQGAGLVAYLQGETNEIQFEVVPSSDAPNTYTLVDSRTGKVLVAPSRGASQVQVLSEAEGTAFRFEFLRL</sequence>
<dbReference type="AlphaFoldDB" id="A0A8H5FUJ9"/>
<proteinExistence type="predicted"/>
<reference evidence="1 2" key="1">
    <citation type="journal article" date="2020" name="ISME J.">
        <title>Uncovering the hidden diversity of litter-decomposition mechanisms in mushroom-forming fungi.</title>
        <authorList>
            <person name="Floudas D."/>
            <person name="Bentzer J."/>
            <person name="Ahren D."/>
            <person name="Johansson T."/>
            <person name="Persson P."/>
            <person name="Tunlid A."/>
        </authorList>
    </citation>
    <scope>NUCLEOTIDE SEQUENCE [LARGE SCALE GENOMIC DNA]</scope>
    <source>
        <strain evidence="1 2">CBS 146.42</strain>
    </source>
</reference>
<name>A0A8H5FUJ9_9AGAR</name>
<dbReference type="Pfam" id="PF16850">
    <property type="entry name" value="Inhibitor_I66"/>
    <property type="match status" value="1"/>
</dbReference>
<keyword evidence="2" id="KW-1185">Reference proteome</keyword>
<dbReference type="InterPro" id="IPR031755">
    <property type="entry name" value="Inhibitor_I66"/>
</dbReference>
<evidence type="ECO:0000313" key="2">
    <source>
        <dbReference type="Proteomes" id="UP000559027"/>
    </source>
</evidence>
<protein>
    <submittedName>
        <fullName evidence="1">Uncharacterized protein</fullName>
    </submittedName>
</protein>
<organism evidence="1 2">
    <name type="scientific">Leucocoprinus leucothites</name>
    <dbReference type="NCBI Taxonomy" id="201217"/>
    <lineage>
        <taxon>Eukaryota</taxon>
        <taxon>Fungi</taxon>
        <taxon>Dikarya</taxon>
        <taxon>Basidiomycota</taxon>
        <taxon>Agaricomycotina</taxon>
        <taxon>Agaricomycetes</taxon>
        <taxon>Agaricomycetidae</taxon>
        <taxon>Agaricales</taxon>
        <taxon>Agaricineae</taxon>
        <taxon>Agaricaceae</taxon>
        <taxon>Leucocoprinus</taxon>
    </lineage>
</organism>
<comment type="caution">
    <text evidence="1">The sequence shown here is derived from an EMBL/GenBank/DDBJ whole genome shotgun (WGS) entry which is preliminary data.</text>
</comment>
<accession>A0A8H5FUJ9</accession>
<dbReference type="Gene3D" id="2.80.10.50">
    <property type="match status" value="1"/>
</dbReference>
<dbReference type="Proteomes" id="UP000559027">
    <property type="component" value="Unassembled WGS sequence"/>
</dbReference>
<evidence type="ECO:0000313" key="1">
    <source>
        <dbReference type="EMBL" id="KAF5349676.1"/>
    </source>
</evidence>